<organism evidence="6 7">
    <name type="scientific">Sphingobium baderi LL03</name>
    <dbReference type="NCBI Taxonomy" id="1114964"/>
    <lineage>
        <taxon>Bacteria</taxon>
        <taxon>Pseudomonadati</taxon>
        <taxon>Pseudomonadota</taxon>
        <taxon>Alphaproteobacteria</taxon>
        <taxon>Sphingomonadales</taxon>
        <taxon>Sphingomonadaceae</taxon>
        <taxon>Sphingobium</taxon>
    </lineage>
</organism>
<dbReference type="InterPro" id="IPR023772">
    <property type="entry name" value="DNA-bd_HTH_TetR-type_CS"/>
</dbReference>
<feature type="DNA-binding region" description="H-T-H motif" evidence="4">
    <location>
        <begin position="13"/>
        <end position="32"/>
    </location>
</feature>
<dbReference type="PROSITE" id="PS01081">
    <property type="entry name" value="HTH_TETR_1"/>
    <property type="match status" value="1"/>
</dbReference>
<evidence type="ECO:0000259" key="5">
    <source>
        <dbReference type="PROSITE" id="PS50977"/>
    </source>
</evidence>
<dbReference type="Gene3D" id="1.10.357.10">
    <property type="entry name" value="Tetracycline Repressor, domain 2"/>
    <property type="match status" value="1"/>
</dbReference>
<feature type="domain" description="HTH tetR-type" evidence="5">
    <location>
        <begin position="1"/>
        <end position="50"/>
    </location>
</feature>
<evidence type="ECO:0000256" key="3">
    <source>
        <dbReference type="ARBA" id="ARBA00023163"/>
    </source>
</evidence>
<dbReference type="InterPro" id="IPR050109">
    <property type="entry name" value="HTH-type_TetR-like_transc_reg"/>
</dbReference>
<dbReference type="AlphaFoldDB" id="T0G1D7"/>
<dbReference type="PANTHER" id="PTHR30055">
    <property type="entry name" value="HTH-TYPE TRANSCRIPTIONAL REGULATOR RUTR"/>
    <property type="match status" value="1"/>
</dbReference>
<dbReference type="Pfam" id="PF00440">
    <property type="entry name" value="TetR_N"/>
    <property type="match status" value="1"/>
</dbReference>
<name>T0G1D7_9SPHN</name>
<evidence type="ECO:0000313" key="6">
    <source>
        <dbReference type="EMBL" id="EQA97490.1"/>
    </source>
</evidence>
<evidence type="ECO:0000256" key="1">
    <source>
        <dbReference type="ARBA" id="ARBA00023015"/>
    </source>
</evidence>
<dbReference type="InterPro" id="IPR001647">
    <property type="entry name" value="HTH_TetR"/>
</dbReference>
<keyword evidence="2 4" id="KW-0238">DNA-binding</keyword>
<comment type="caution">
    <text evidence="6">The sequence shown here is derived from an EMBL/GenBank/DDBJ whole genome shotgun (WGS) entry which is preliminary data.</text>
</comment>
<accession>T0G1D7</accession>
<evidence type="ECO:0000256" key="2">
    <source>
        <dbReference type="ARBA" id="ARBA00023125"/>
    </source>
</evidence>
<keyword evidence="7" id="KW-1185">Reference proteome</keyword>
<dbReference type="PROSITE" id="PS50977">
    <property type="entry name" value="HTH_TETR_2"/>
    <property type="match status" value="1"/>
</dbReference>
<proteinExistence type="predicted"/>
<evidence type="ECO:0000313" key="7">
    <source>
        <dbReference type="Proteomes" id="UP000015524"/>
    </source>
</evidence>
<dbReference type="InterPro" id="IPR009057">
    <property type="entry name" value="Homeodomain-like_sf"/>
</dbReference>
<dbReference type="GO" id="GO:0000976">
    <property type="term" value="F:transcription cis-regulatory region binding"/>
    <property type="evidence" value="ECO:0007669"/>
    <property type="project" value="TreeGrafter"/>
</dbReference>
<dbReference type="GO" id="GO:0003700">
    <property type="term" value="F:DNA-binding transcription factor activity"/>
    <property type="evidence" value="ECO:0007669"/>
    <property type="project" value="TreeGrafter"/>
</dbReference>
<sequence length="182" mass="20848">MLCFLRSGVSGASVDQIASVAGVSRGTFYVHFRNKDAILVALLQRNRAPQARQMRLLRDLDPCTLGSVRDWLMGCVIALRQRQDQLQLFSLATVYESDARREINDQRMESIQILGTRYRRFDTTRGDEAERSRTMTEALLMMFQIDQTFSALTHGDIMPDDGIALDILARRLFEFLTEERVP</sequence>
<gene>
    <name evidence="6" type="ORF">L485_21750</name>
</gene>
<dbReference type="EMBL" id="ATIB01000087">
    <property type="protein sequence ID" value="EQA97490.1"/>
    <property type="molecule type" value="Genomic_DNA"/>
</dbReference>
<dbReference type="SUPFAM" id="SSF46689">
    <property type="entry name" value="Homeodomain-like"/>
    <property type="match status" value="1"/>
</dbReference>
<evidence type="ECO:0000256" key="4">
    <source>
        <dbReference type="PROSITE-ProRule" id="PRU00335"/>
    </source>
</evidence>
<dbReference type="PANTHER" id="PTHR30055:SF238">
    <property type="entry name" value="MYCOFACTOCIN BIOSYNTHESIS TRANSCRIPTIONAL REGULATOR MFTR-RELATED"/>
    <property type="match status" value="1"/>
</dbReference>
<reference evidence="6 7" key="1">
    <citation type="journal article" date="2013" name="Genome Announc.">
        <title>Draft Genome Sequence of a Hexachlorocyclohexane-Degrading Bacterium, Sphingobium baderi Strain LL03T.</title>
        <authorList>
            <person name="Kaur J."/>
            <person name="Verma H."/>
            <person name="Tripathi C."/>
            <person name="Khurana J.P."/>
            <person name="Lal R."/>
        </authorList>
    </citation>
    <scope>NUCLEOTIDE SEQUENCE [LARGE SCALE GENOMIC DNA]</scope>
    <source>
        <strain evidence="6 7">LL03</strain>
    </source>
</reference>
<dbReference type="PATRIC" id="fig|1114964.3.peg.4259"/>
<protein>
    <recommendedName>
        <fullName evidence="5">HTH tetR-type domain-containing protein</fullName>
    </recommendedName>
</protein>
<keyword evidence="1" id="KW-0805">Transcription regulation</keyword>
<keyword evidence="3" id="KW-0804">Transcription</keyword>
<dbReference type="Proteomes" id="UP000015524">
    <property type="component" value="Unassembled WGS sequence"/>
</dbReference>